<dbReference type="PANTHER" id="PTHR14119:SF3">
    <property type="entry name" value="ISOCHORISMATASE DOMAIN-CONTAINING PROTEIN 2"/>
    <property type="match status" value="1"/>
</dbReference>
<dbReference type="SUPFAM" id="SSF52499">
    <property type="entry name" value="Isochorismatase-like hydrolases"/>
    <property type="match status" value="1"/>
</dbReference>
<gene>
    <name evidence="3" type="primary">ISOC2_2</name>
    <name evidence="3" type="ORF">DERF_011602</name>
</gene>
<evidence type="ECO:0000256" key="1">
    <source>
        <dbReference type="ARBA" id="ARBA00006336"/>
    </source>
</evidence>
<sequence>MATATTTTASACRNVGKLLQKQSALFICDLQEKFRSNIQYFDAVVQVSSRLLRAARLLDVPVIATEQYPKGLGATVKELGLTAYPDIQPIAKTQFSMLTSDVIERLRQQHPDVKNIILCGIETHVCVQGTALEAMQAGYDVHVVVDACSSRSMVDRMFAFERMKQAGAWLTTSESVILGLVSDASNPKFRDVQKLIMETAPDSGLLSLLAQKM</sequence>
<evidence type="ECO:0000313" key="3">
    <source>
        <dbReference type="EMBL" id="KAH9506891.1"/>
    </source>
</evidence>
<dbReference type="PANTHER" id="PTHR14119">
    <property type="entry name" value="HYDROLASE"/>
    <property type="match status" value="1"/>
</dbReference>
<keyword evidence="4" id="KW-1185">Reference proteome</keyword>
<reference evidence="3" key="1">
    <citation type="submission" date="2013-05" db="EMBL/GenBank/DDBJ databases">
        <authorList>
            <person name="Yim A.K.Y."/>
            <person name="Chan T.F."/>
            <person name="Ji K.M."/>
            <person name="Liu X.Y."/>
            <person name="Zhou J.W."/>
            <person name="Li R.Q."/>
            <person name="Yang K.Y."/>
            <person name="Li J."/>
            <person name="Li M."/>
            <person name="Law P.T.W."/>
            <person name="Wu Y.L."/>
            <person name="Cai Z.L."/>
            <person name="Qin H."/>
            <person name="Bao Y."/>
            <person name="Leung R.K.K."/>
            <person name="Ng P.K.S."/>
            <person name="Zou J."/>
            <person name="Zhong X.J."/>
            <person name="Ran P.X."/>
            <person name="Zhong N.S."/>
            <person name="Liu Z.G."/>
            <person name="Tsui S.K.W."/>
        </authorList>
    </citation>
    <scope>NUCLEOTIDE SEQUENCE</scope>
    <source>
        <strain evidence="3">Derf</strain>
        <tissue evidence="3">Whole organism</tissue>
    </source>
</reference>
<dbReference type="FunFam" id="3.40.50.850:FF:000001">
    <property type="entry name" value="Isochorismatase domain-containing protein 1"/>
    <property type="match status" value="1"/>
</dbReference>
<dbReference type="Gene3D" id="3.40.50.850">
    <property type="entry name" value="Isochorismatase-like"/>
    <property type="match status" value="1"/>
</dbReference>
<dbReference type="CDD" id="cd01012">
    <property type="entry name" value="YcaC_related"/>
    <property type="match status" value="1"/>
</dbReference>
<comment type="caution">
    <text evidence="3">The sequence shown here is derived from an EMBL/GenBank/DDBJ whole genome shotgun (WGS) entry which is preliminary data.</text>
</comment>
<evidence type="ECO:0000313" key="4">
    <source>
        <dbReference type="Proteomes" id="UP000790347"/>
    </source>
</evidence>
<dbReference type="AlphaFoldDB" id="A0A922L386"/>
<dbReference type="InterPro" id="IPR050993">
    <property type="entry name" value="Isochorismatase_domain"/>
</dbReference>
<feature type="domain" description="Isochorismatase-like" evidence="2">
    <location>
        <begin position="23"/>
        <end position="174"/>
    </location>
</feature>
<accession>A0A922L386</accession>
<organism evidence="3 4">
    <name type="scientific">Dermatophagoides farinae</name>
    <name type="common">American house dust mite</name>
    <dbReference type="NCBI Taxonomy" id="6954"/>
    <lineage>
        <taxon>Eukaryota</taxon>
        <taxon>Metazoa</taxon>
        <taxon>Ecdysozoa</taxon>
        <taxon>Arthropoda</taxon>
        <taxon>Chelicerata</taxon>
        <taxon>Arachnida</taxon>
        <taxon>Acari</taxon>
        <taxon>Acariformes</taxon>
        <taxon>Sarcoptiformes</taxon>
        <taxon>Astigmata</taxon>
        <taxon>Psoroptidia</taxon>
        <taxon>Analgoidea</taxon>
        <taxon>Pyroglyphidae</taxon>
        <taxon>Dermatophagoidinae</taxon>
        <taxon>Dermatophagoides</taxon>
    </lineage>
</organism>
<dbReference type="Pfam" id="PF00857">
    <property type="entry name" value="Isochorismatase"/>
    <property type="match status" value="1"/>
</dbReference>
<reference evidence="3" key="2">
    <citation type="journal article" date="2022" name="Res Sq">
        <title>Comparative Genomics Reveals Insights into the Divergent Evolution of Astigmatic Mites and Household Pest Adaptations.</title>
        <authorList>
            <person name="Xiong Q."/>
            <person name="Wan A.T.-Y."/>
            <person name="Liu X.-Y."/>
            <person name="Fung C.S.-H."/>
            <person name="Xiao X."/>
            <person name="Malainual N."/>
            <person name="Hou J."/>
            <person name="Wang L."/>
            <person name="Wang M."/>
            <person name="Yang K."/>
            <person name="Cui Y."/>
            <person name="Leung E."/>
            <person name="Nong W."/>
            <person name="Shin S.-K."/>
            <person name="Au S."/>
            <person name="Jeong K.Y."/>
            <person name="Chew F.T."/>
            <person name="Hui J."/>
            <person name="Leung T.F."/>
            <person name="Tungtrongchitr A."/>
            <person name="Zhong N."/>
            <person name="Liu Z."/>
            <person name="Tsui S."/>
        </authorList>
    </citation>
    <scope>NUCLEOTIDE SEQUENCE</scope>
    <source>
        <strain evidence="3">Derf</strain>
        <tissue evidence="3">Whole organism</tissue>
    </source>
</reference>
<name>A0A922L386_DERFA</name>
<evidence type="ECO:0000259" key="2">
    <source>
        <dbReference type="Pfam" id="PF00857"/>
    </source>
</evidence>
<dbReference type="InterPro" id="IPR000868">
    <property type="entry name" value="Isochorismatase-like_dom"/>
</dbReference>
<comment type="similarity">
    <text evidence="1">Belongs to the isochorismatase family.</text>
</comment>
<protein>
    <submittedName>
        <fullName evidence="3">Isochorismatase domain-containing protein 2, mitochondrial</fullName>
    </submittedName>
</protein>
<proteinExistence type="inferred from homology"/>
<dbReference type="EMBL" id="ASGP02000005">
    <property type="protein sequence ID" value="KAH9506891.1"/>
    <property type="molecule type" value="Genomic_DNA"/>
</dbReference>
<dbReference type="InterPro" id="IPR036380">
    <property type="entry name" value="Isochorismatase-like_sf"/>
</dbReference>
<dbReference type="Proteomes" id="UP000790347">
    <property type="component" value="Unassembled WGS sequence"/>
</dbReference>